<sequence>MYVNLKQYYANILLFFAIKQNSTQYKYKNTKREQTCHNSKLIVTGTELLTKFTV</sequence>
<protein>
    <submittedName>
        <fullName evidence="1">Uncharacterized protein</fullName>
    </submittedName>
</protein>
<name>A0A0L8H4A8_OCTBM</name>
<organism evidence="1">
    <name type="scientific">Octopus bimaculoides</name>
    <name type="common">California two-spotted octopus</name>
    <dbReference type="NCBI Taxonomy" id="37653"/>
    <lineage>
        <taxon>Eukaryota</taxon>
        <taxon>Metazoa</taxon>
        <taxon>Spiralia</taxon>
        <taxon>Lophotrochozoa</taxon>
        <taxon>Mollusca</taxon>
        <taxon>Cephalopoda</taxon>
        <taxon>Coleoidea</taxon>
        <taxon>Octopodiformes</taxon>
        <taxon>Octopoda</taxon>
        <taxon>Incirrata</taxon>
        <taxon>Octopodidae</taxon>
        <taxon>Octopus</taxon>
    </lineage>
</organism>
<gene>
    <name evidence="1" type="ORF">OCBIM_22022786mg</name>
</gene>
<dbReference type="AlphaFoldDB" id="A0A0L8H4A8"/>
<proteinExistence type="predicted"/>
<accession>A0A0L8H4A8</accession>
<reference evidence="1" key="1">
    <citation type="submission" date="2015-07" db="EMBL/GenBank/DDBJ databases">
        <title>MeaNS - Measles Nucleotide Surveillance Program.</title>
        <authorList>
            <person name="Tran T."/>
            <person name="Druce J."/>
        </authorList>
    </citation>
    <scope>NUCLEOTIDE SEQUENCE</scope>
    <source>
        <strain evidence="1">UCB-OBI-ISO-001</strain>
        <tissue evidence="1">Gonad</tissue>
    </source>
</reference>
<evidence type="ECO:0000313" key="1">
    <source>
        <dbReference type="EMBL" id="KOF84037.1"/>
    </source>
</evidence>
<dbReference type="EMBL" id="KQ419298">
    <property type="protein sequence ID" value="KOF84037.1"/>
    <property type="molecule type" value="Genomic_DNA"/>
</dbReference>